<dbReference type="EMBL" id="DVHH01000005">
    <property type="protein sequence ID" value="HIR54019.1"/>
    <property type="molecule type" value="Genomic_DNA"/>
</dbReference>
<reference evidence="2" key="2">
    <citation type="journal article" date="2021" name="PeerJ">
        <title>Extensive microbial diversity within the chicken gut microbiome revealed by metagenomics and culture.</title>
        <authorList>
            <person name="Gilroy R."/>
            <person name="Ravi A."/>
            <person name="Getino M."/>
            <person name="Pursley I."/>
            <person name="Horton D.L."/>
            <person name="Alikhan N.F."/>
            <person name="Baker D."/>
            <person name="Gharbi K."/>
            <person name="Hall N."/>
            <person name="Watson M."/>
            <person name="Adriaenssens E.M."/>
            <person name="Foster-Nyarko E."/>
            <person name="Jarju S."/>
            <person name="Secka A."/>
            <person name="Antonio M."/>
            <person name="Oren A."/>
            <person name="Chaudhuri R.R."/>
            <person name="La Ragione R."/>
            <person name="Hildebrand F."/>
            <person name="Pallen M.J."/>
        </authorList>
    </citation>
    <scope>NUCLEOTIDE SEQUENCE</scope>
    <source>
        <strain evidence="2">ChiGjej3B3-7149</strain>
    </source>
</reference>
<reference evidence="2" key="1">
    <citation type="submission" date="2020-10" db="EMBL/GenBank/DDBJ databases">
        <authorList>
            <person name="Gilroy R."/>
        </authorList>
    </citation>
    <scope>NUCLEOTIDE SEQUENCE</scope>
    <source>
        <strain evidence="2">ChiGjej3B3-7149</strain>
    </source>
</reference>
<feature type="transmembrane region" description="Helical" evidence="1">
    <location>
        <begin position="7"/>
        <end position="26"/>
    </location>
</feature>
<gene>
    <name evidence="2" type="ORF">IAD36_00225</name>
</gene>
<accession>A0A9D1DJN3</accession>
<protein>
    <submittedName>
        <fullName evidence="2">Uncharacterized protein</fullName>
    </submittedName>
</protein>
<evidence type="ECO:0000256" key="1">
    <source>
        <dbReference type="SAM" id="Phobius"/>
    </source>
</evidence>
<organism evidence="2 3">
    <name type="scientific">Candidatus Scatomorpha intestinigallinarum</name>
    <dbReference type="NCBI Taxonomy" id="2840923"/>
    <lineage>
        <taxon>Bacteria</taxon>
        <taxon>Bacillati</taxon>
        <taxon>Bacillota</taxon>
        <taxon>Clostridia</taxon>
        <taxon>Eubacteriales</taxon>
        <taxon>Candidatus Scatomorpha</taxon>
    </lineage>
</organism>
<keyword evidence="1" id="KW-0472">Membrane</keyword>
<sequence>MCRRRRNGNTLGCLVVLAGVLIILALVLPAGFWWFALAIALICGGIWLLRCR</sequence>
<keyword evidence="1" id="KW-1133">Transmembrane helix</keyword>
<evidence type="ECO:0000313" key="2">
    <source>
        <dbReference type="EMBL" id="HIR54019.1"/>
    </source>
</evidence>
<dbReference type="AlphaFoldDB" id="A0A9D1DJN3"/>
<dbReference type="Proteomes" id="UP000824238">
    <property type="component" value="Unassembled WGS sequence"/>
</dbReference>
<feature type="transmembrane region" description="Helical" evidence="1">
    <location>
        <begin position="32"/>
        <end position="49"/>
    </location>
</feature>
<comment type="caution">
    <text evidence="2">The sequence shown here is derived from an EMBL/GenBank/DDBJ whole genome shotgun (WGS) entry which is preliminary data.</text>
</comment>
<name>A0A9D1DJN3_9FIRM</name>
<keyword evidence="1" id="KW-0812">Transmembrane</keyword>
<evidence type="ECO:0000313" key="3">
    <source>
        <dbReference type="Proteomes" id="UP000824238"/>
    </source>
</evidence>
<proteinExistence type="predicted"/>